<name>A0ABT2G096_9CORY</name>
<evidence type="ECO:0000256" key="4">
    <source>
        <dbReference type="ARBA" id="ARBA00023136"/>
    </source>
</evidence>
<evidence type="ECO:0000313" key="9">
    <source>
        <dbReference type="Proteomes" id="UP001205965"/>
    </source>
</evidence>
<feature type="transmembrane region" description="Helical" evidence="6">
    <location>
        <begin position="12"/>
        <end position="33"/>
    </location>
</feature>
<organism evidence="8 9">
    <name type="scientific">Corynebacterium lemuris</name>
    <dbReference type="NCBI Taxonomy" id="1859292"/>
    <lineage>
        <taxon>Bacteria</taxon>
        <taxon>Bacillati</taxon>
        <taxon>Actinomycetota</taxon>
        <taxon>Actinomycetes</taxon>
        <taxon>Mycobacteriales</taxon>
        <taxon>Corynebacteriaceae</taxon>
        <taxon>Corynebacterium</taxon>
    </lineage>
</organism>
<feature type="region of interest" description="Disordered" evidence="5">
    <location>
        <begin position="470"/>
        <end position="490"/>
    </location>
</feature>
<evidence type="ECO:0000256" key="1">
    <source>
        <dbReference type="ARBA" id="ARBA00004141"/>
    </source>
</evidence>
<feature type="transmembrane region" description="Helical" evidence="6">
    <location>
        <begin position="157"/>
        <end position="177"/>
    </location>
</feature>
<dbReference type="Proteomes" id="UP001205965">
    <property type="component" value="Unassembled WGS sequence"/>
</dbReference>
<feature type="transmembrane region" description="Helical" evidence="6">
    <location>
        <begin position="441"/>
        <end position="461"/>
    </location>
</feature>
<dbReference type="PIRSF" id="PIRSF006060">
    <property type="entry name" value="AA_transporter"/>
    <property type="match status" value="1"/>
</dbReference>
<feature type="transmembrane region" description="Helical" evidence="6">
    <location>
        <begin position="338"/>
        <end position="356"/>
    </location>
</feature>
<feature type="transmembrane region" description="Helical" evidence="6">
    <location>
        <begin position="368"/>
        <end position="396"/>
    </location>
</feature>
<dbReference type="InterPro" id="IPR004841">
    <property type="entry name" value="AA-permease/SLC12A_dom"/>
</dbReference>
<feature type="transmembrane region" description="Helical" evidence="6">
    <location>
        <begin position="282"/>
        <end position="302"/>
    </location>
</feature>
<feature type="transmembrane region" description="Helical" evidence="6">
    <location>
        <begin position="193"/>
        <end position="212"/>
    </location>
</feature>
<dbReference type="Pfam" id="PF00324">
    <property type="entry name" value="AA_permease"/>
    <property type="match status" value="1"/>
</dbReference>
<keyword evidence="9" id="KW-1185">Reference proteome</keyword>
<feature type="transmembrane region" description="Helical" evidence="6">
    <location>
        <begin position="131"/>
        <end position="150"/>
    </location>
</feature>
<evidence type="ECO:0000259" key="7">
    <source>
        <dbReference type="Pfam" id="PF00324"/>
    </source>
</evidence>
<dbReference type="PANTHER" id="PTHR42770">
    <property type="entry name" value="AMINO ACID TRANSPORTER-RELATED"/>
    <property type="match status" value="1"/>
</dbReference>
<dbReference type="Gene3D" id="1.20.1740.10">
    <property type="entry name" value="Amino acid/polyamine transporter I"/>
    <property type="match status" value="1"/>
</dbReference>
<comment type="caution">
    <text evidence="8">The sequence shown here is derived from an EMBL/GenBank/DDBJ whole genome shotgun (WGS) entry which is preliminary data.</text>
</comment>
<feature type="transmembrane region" description="Helical" evidence="6">
    <location>
        <begin position="232"/>
        <end position="251"/>
    </location>
</feature>
<dbReference type="RefSeq" id="WP_259428967.1">
    <property type="nucleotide sequence ID" value="NZ_JANWTC010000023.1"/>
</dbReference>
<proteinExistence type="predicted"/>
<dbReference type="PANTHER" id="PTHR42770:SF16">
    <property type="entry name" value="AMINO ACID PERMEASE"/>
    <property type="match status" value="1"/>
</dbReference>
<sequence>MAEQTTLKRGRIGTTALVFMIIAASAPLTVLAGGAPTNFAVSGLLGLPISYLFLGAVLILFAVGYCAMSSRVHNAGAFYAYISQGLGPRHGIAAALLALVSYNMLQIGLYGLFGFSLSAAIATWTGMVLPWWMVGAVGWIFVAVVGISNVDLSAKVLGVLVVLEFLVVIVIMGIALFNAPEGVSSVTLRSTDFFVPGIGVLLAFSIAAFMGFESGAIYSEETKDPKRTVSRATYIAVAVIAVFYALSTWAFSMGIGPSNVISQAREHGPDLVFFWLSDFSPLLADVAHLLFVTSILAALLAFHNAAARYFFALGRAGVLPVFLGKLGRNGAPVAGSTVQSLVGFVTVAVFAVAGVNSSMGDLFPVITLFTWFSTAAAFGLVFLMAITSLTVLVWFRRDHHGFSLFTRVIAPATATAALGIIAVLILINFDIMIGEESPQVMIFIMPGIIIGTGVLGALWSLRFNDPVETHTAVTEPEHSPTVEPHPITAR</sequence>
<accession>A0ABT2G096</accession>
<reference evidence="8 9" key="1">
    <citation type="submission" date="2022-08" db="EMBL/GenBank/DDBJ databases">
        <title>YIM 101645 draft genome.</title>
        <authorList>
            <person name="Chen X."/>
        </authorList>
    </citation>
    <scope>NUCLEOTIDE SEQUENCE [LARGE SCALE GENOMIC DNA]</scope>
    <source>
        <strain evidence="8 9">YIM 101645</strain>
    </source>
</reference>
<dbReference type="InterPro" id="IPR050367">
    <property type="entry name" value="APC_superfamily"/>
</dbReference>
<evidence type="ECO:0000256" key="3">
    <source>
        <dbReference type="ARBA" id="ARBA00022989"/>
    </source>
</evidence>
<protein>
    <submittedName>
        <fullName evidence="8">APC family permease</fullName>
    </submittedName>
</protein>
<evidence type="ECO:0000313" key="8">
    <source>
        <dbReference type="EMBL" id="MCS5480908.1"/>
    </source>
</evidence>
<comment type="subcellular location">
    <subcellularLocation>
        <location evidence="1">Membrane</location>
        <topology evidence="1">Multi-pass membrane protein</topology>
    </subcellularLocation>
</comment>
<keyword evidence="2 6" id="KW-0812">Transmembrane</keyword>
<feature type="transmembrane region" description="Helical" evidence="6">
    <location>
        <begin position="408"/>
        <end position="429"/>
    </location>
</feature>
<gene>
    <name evidence="8" type="ORF">NYP18_14785</name>
</gene>
<evidence type="ECO:0000256" key="5">
    <source>
        <dbReference type="SAM" id="MobiDB-lite"/>
    </source>
</evidence>
<keyword evidence="4 6" id="KW-0472">Membrane</keyword>
<evidence type="ECO:0000256" key="6">
    <source>
        <dbReference type="SAM" id="Phobius"/>
    </source>
</evidence>
<feature type="transmembrane region" description="Helical" evidence="6">
    <location>
        <begin position="39"/>
        <end position="63"/>
    </location>
</feature>
<keyword evidence="3 6" id="KW-1133">Transmembrane helix</keyword>
<dbReference type="EMBL" id="JANWTC010000023">
    <property type="protein sequence ID" value="MCS5480908.1"/>
    <property type="molecule type" value="Genomic_DNA"/>
</dbReference>
<evidence type="ECO:0000256" key="2">
    <source>
        <dbReference type="ARBA" id="ARBA00022692"/>
    </source>
</evidence>
<feature type="domain" description="Amino acid permease/ SLC12A" evidence="7">
    <location>
        <begin position="19"/>
        <end position="437"/>
    </location>
</feature>